<evidence type="ECO:0000313" key="2">
    <source>
        <dbReference type="Proteomes" id="UP000092582"/>
    </source>
</evidence>
<organism evidence="1 2">
    <name type="scientific">Cryobacterium arcticum</name>
    <dbReference type="NCBI Taxonomy" id="670052"/>
    <lineage>
        <taxon>Bacteria</taxon>
        <taxon>Bacillati</taxon>
        <taxon>Actinomycetota</taxon>
        <taxon>Actinomycetes</taxon>
        <taxon>Micrococcales</taxon>
        <taxon>Microbacteriaceae</taxon>
        <taxon>Cryobacterium</taxon>
    </lineage>
</organism>
<reference evidence="1 2" key="1">
    <citation type="submission" date="2016-06" db="EMBL/GenBank/DDBJ databases">
        <title>Genome sequencing of Cryobacterium arcticum PAMC 27867.</title>
        <authorList>
            <person name="Lee J."/>
            <person name="Kim O.-S."/>
        </authorList>
    </citation>
    <scope>NUCLEOTIDE SEQUENCE [LARGE SCALE GENOMIC DNA]</scope>
    <source>
        <strain evidence="1 2">PAMC 27867</strain>
    </source>
</reference>
<dbReference type="OrthoDB" id="3295834at2"/>
<accession>A0A1B1BHI9</accession>
<name>A0A1B1BHI9_9MICO</name>
<dbReference type="STRING" id="670052.PA27867_1076"/>
<proteinExistence type="predicted"/>
<dbReference type="EMBL" id="CP016282">
    <property type="protein sequence ID" value="ANP72042.1"/>
    <property type="molecule type" value="Genomic_DNA"/>
</dbReference>
<dbReference type="RefSeq" id="WP_066594233.1">
    <property type="nucleotide sequence ID" value="NZ_CP016282.1"/>
</dbReference>
<gene>
    <name evidence="1" type="ORF">PA27867_1076</name>
</gene>
<sequence length="152" mass="16480">MITIDCARALQQAGLRWHPASGDSFRIERPGFDSEVFTVSEMTIEAHEFDTGTILGFNGTTEWALDSLALEDALWLPREDQLRSLLRGTFRSLHRLDDESYRVSVHVRGADDVFEAPTAADAYGNAVLMLIGLSGAERAAPAAAGEPGDSGD</sequence>
<dbReference type="KEGG" id="cart:PA27867_1076"/>
<evidence type="ECO:0000313" key="1">
    <source>
        <dbReference type="EMBL" id="ANP72042.1"/>
    </source>
</evidence>
<dbReference type="Proteomes" id="UP000092582">
    <property type="component" value="Chromosome 1"/>
</dbReference>
<protein>
    <submittedName>
        <fullName evidence="1">Pilus assembly protein CpaE</fullName>
    </submittedName>
</protein>
<dbReference type="AlphaFoldDB" id="A0A1B1BHI9"/>
<keyword evidence="2" id="KW-1185">Reference proteome</keyword>
<dbReference type="PATRIC" id="fig|670052.7.peg.1115"/>